<dbReference type="PANTHER" id="PTHR34322:SF2">
    <property type="entry name" value="TRANSPOSASE IS200-LIKE DOMAIN-CONTAINING PROTEIN"/>
    <property type="match status" value="1"/>
</dbReference>
<dbReference type="InterPro" id="IPR036515">
    <property type="entry name" value="Transposase_17_sf"/>
</dbReference>
<evidence type="ECO:0000313" key="2">
    <source>
        <dbReference type="EMBL" id="SPD74520.1"/>
    </source>
</evidence>
<dbReference type="PANTHER" id="PTHR34322">
    <property type="entry name" value="TRANSPOSASE, Y1_TNP DOMAIN-CONTAINING"/>
    <property type="match status" value="1"/>
</dbReference>
<dbReference type="Gene3D" id="3.30.70.1290">
    <property type="entry name" value="Transposase IS200-like"/>
    <property type="match status" value="1"/>
</dbReference>
<dbReference type="SUPFAM" id="SSF143422">
    <property type="entry name" value="Transposase IS200-like"/>
    <property type="match status" value="1"/>
</dbReference>
<reference evidence="2" key="1">
    <citation type="submission" date="2018-01" db="EMBL/GenBank/DDBJ databases">
        <authorList>
            <person name="Regsiter A."/>
            <person name="William W."/>
        </authorList>
    </citation>
    <scope>NUCLEOTIDE SEQUENCE</scope>
    <source>
        <strain evidence="2">TRIP AH-1</strain>
    </source>
</reference>
<dbReference type="InterPro" id="IPR002686">
    <property type="entry name" value="Transposase_17"/>
</dbReference>
<protein>
    <recommendedName>
        <fullName evidence="1">Transposase IS200-like domain-containing protein</fullName>
    </recommendedName>
</protein>
<feature type="domain" description="Transposase IS200-like" evidence="1">
    <location>
        <begin position="12"/>
        <end position="161"/>
    </location>
</feature>
<sequence>MPRIARMVVKGEPAVYHVMSRTALDGYVIGDIEKEFLLKLIKHLSSVYFTEVFGFCLMGNHFHLLVRMYPGERYSDEEIKRRFKLMYGDSENQDLSDTQVCSFREKWASLSDYVKEIKQTFSRFYNKLRQRRGFFWSERFKSVIVDNGETLINCLAYIDLNPIRAGLVKRPEDYRWNSIGYHIQTNNKDDFLSMDFGLKEFGPSEIRSSVTSEFHPDGIITSRAFHRAGGADVMGKGELLRYYRRFVYEAGALEDPEKARAKVIEQDLLEKARQKGFEITRADRFRCRTRYFSDSGIIGGKEFVLNTYLQFKELFHSKYEKKPKQVKGLSGIYSLKRLAEA</sequence>
<organism evidence="2">
    <name type="scientific">uncultured Desulfobacterium sp</name>
    <dbReference type="NCBI Taxonomy" id="201089"/>
    <lineage>
        <taxon>Bacteria</taxon>
        <taxon>Pseudomonadati</taxon>
        <taxon>Thermodesulfobacteriota</taxon>
        <taxon>Desulfobacteria</taxon>
        <taxon>Desulfobacterales</taxon>
        <taxon>Desulfobacteriaceae</taxon>
        <taxon>Desulfobacterium</taxon>
        <taxon>environmental samples</taxon>
    </lineage>
</organism>
<gene>
    <name evidence="2" type="ORF">PITCH_A2360006</name>
</gene>
<dbReference type="GO" id="GO:0004803">
    <property type="term" value="F:transposase activity"/>
    <property type="evidence" value="ECO:0007669"/>
    <property type="project" value="InterPro"/>
</dbReference>
<name>A0A445MYE8_9BACT</name>
<dbReference type="GO" id="GO:0003677">
    <property type="term" value="F:DNA binding"/>
    <property type="evidence" value="ECO:0007669"/>
    <property type="project" value="InterPro"/>
</dbReference>
<dbReference type="AlphaFoldDB" id="A0A445MYE8"/>
<evidence type="ECO:0000259" key="1">
    <source>
        <dbReference type="SMART" id="SM01321"/>
    </source>
</evidence>
<dbReference type="SMART" id="SM01321">
    <property type="entry name" value="Y1_Tnp"/>
    <property type="match status" value="1"/>
</dbReference>
<dbReference type="EMBL" id="OJIN01000153">
    <property type="protein sequence ID" value="SPD74520.1"/>
    <property type="molecule type" value="Genomic_DNA"/>
</dbReference>
<dbReference type="GO" id="GO:0006313">
    <property type="term" value="P:DNA transposition"/>
    <property type="evidence" value="ECO:0007669"/>
    <property type="project" value="InterPro"/>
</dbReference>
<proteinExistence type="predicted"/>
<accession>A0A445MYE8</accession>